<feature type="non-terminal residue" evidence="5">
    <location>
        <position position="107"/>
    </location>
</feature>
<sequence>QVRLVESGGGLRAAGDSVLLSCHGSGYSFEKYGVWWWRETPGGRFELISICWASAKPYYAAVVEGRATASRDNSQSKASLLFHTLHLRDSGRYFCAIHTETGNGAEV</sequence>
<dbReference type="InterPro" id="IPR013783">
    <property type="entry name" value="Ig-like_fold"/>
</dbReference>
<feature type="domain" description="Ig-like" evidence="4">
    <location>
        <begin position="15"/>
        <end position="107"/>
    </location>
</feature>
<dbReference type="PANTHER" id="PTHR23266">
    <property type="entry name" value="IMMUNOGLOBULIN HEAVY CHAIN"/>
    <property type="match status" value="1"/>
</dbReference>
<evidence type="ECO:0000256" key="3">
    <source>
        <dbReference type="ARBA" id="ARBA00043265"/>
    </source>
</evidence>
<evidence type="ECO:0000256" key="2">
    <source>
        <dbReference type="ARBA" id="ARBA00023130"/>
    </source>
</evidence>
<keyword evidence="6" id="KW-1185">Reference proteome</keyword>
<dbReference type="InterPro" id="IPR050199">
    <property type="entry name" value="IgHV"/>
</dbReference>
<dbReference type="GO" id="GO:0019814">
    <property type="term" value="C:immunoglobulin complex"/>
    <property type="evidence" value="ECO:0007669"/>
    <property type="project" value="UniProtKB-KW"/>
</dbReference>
<feature type="non-terminal residue" evidence="5">
    <location>
        <position position="1"/>
    </location>
</feature>
<accession>A0A7L3DM84</accession>
<dbReference type="AlphaFoldDB" id="A0A7L3DM84"/>
<evidence type="ECO:0000313" key="5">
    <source>
        <dbReference type="EMBL" id="NXT56285.1"/>
    </source>
</evidence>
<reference evidence="5 6" key="1">
    <citation type="submission" date="2019-09" db="EMBL/GenBank/DDBJ databases">
        <title>Bird 10,000 Genomes (B10K) Project - Family phase.</title>
        <authorList>
            <person name="Zhang G."/>
        </authorList>
    </citation>
    <scope>NUCLEOTIDE SEQUENCE [LARGE SCALE GENOMIC DNA]</scope>
    <source>
        <strain evidence="5">B10K-DU-012-14</strain>
        <tissue evidence="5">Blood</tissue>
    </source>
</reference>
<dbReference type="Proteomes" id="UP000519225">
    <property type="component" value="Unassembled WGS sequence"/>
</dbReference>
<keyword evidence="2" id="KW-1064">Adaptive immunity</keyword>
<protein>
    <submittedName>
        <fullName evidence="5">HV333 protein</fullName>
    </submittedName>
</protein>
<evidence type="ECO:0000256" key="1">
    <source>
        <dbReference type="ARBA" id="ARBA00022859"/>
    </source>
</evidence>
<dbReference type="GO" id="GO:0002250">
    <property type="term" value="P:adaptive immune response"/>
    <property type="evidence" value="ECO:0007669"/>
    <property type="project" value="UniProtKB-KW"/>
</dbReference>
<keyword evidence="3" id="KW-1280">Immunoglobulin</keyword>
<dbReference type="EMBL" id="VZTS01024220">
    <property type="protein sequence ID" value="NXT56285.1"/>
    <property type="molecule type" value="Genomic_DNA"/>
</dbReference>
<dbReference type="GO" id="GO:0005576">
    <property type="term" value="C:extracellular region"/>
    <property type="evidence" value="ECO:0007669"/>
    <property type="project" value="UniProtKB-ARBA"/>
</dbReference>
<dbReference type="PROSITE" id="PS50835">
    <property type="entry name" value="IG_LIKE"/>
    <property type="match status" value="1"/>
</dbReference>
<gene>
    <name evidence="5" type="primary">Ighv333_1</name>
    <name evidence="5" type="ORF">PLUSOC_R06033</name>
</gene>
<dbReference type="InterPro" id="IPR007110">
    <property type="entry name" value="Ig-like_dom"/>
</dbReference>
<evidence type="ECO:0000313" key="6">
    <source>
        <dbReference type="Proteomes" id="UP000519225"/>
    </source>
</evidence>
<dbReference type="SMART" id="SM00406">
    <property type="entry name" value="IGv"/>
    <property type="match status" value="1"/>
</dbReference>
<dbReference type="InterPro" id="IPR036179">
    <property type="entry name" value="Ig-like_dom_sf"/>
</dbReference>
<dbReference type="Pfam" id="PF07686">
    <property type="entry name" value="V-set"/>
    <property type="match status" value="1"/>
</dbReference>
<proteinExistence type="predicted"/>
<evidence type="ECO:0000259" key="4">
    <source>
        <dbReference type="PROSITE" id="PS50835"/>
    </source>
</evidence>
<dbReference type="SUPFAM" id="SSF48726">
    <property type="entry name" value="Immunoglobulin"/>
    <property type="match status" value="1"/>
</dbReference>
<name>A0A7L3DM84_PLUSO</name>
<keyword evidence="1" id="KW-0391">Immunity</keyword>
<organism evidence="5 6">
    <name type="scientific">Pluvianellus socialis</name>
    <name type="common">Magellanic plover</name>
    <dbReference type="NCBI Taxonomy" id="227228"/>
    <lineage>
        <taxon>Eukaryota</taxon>
        <taxon>Metazoa</taxon>
        <taxon>Chordata</taxon>
        <taxon>Craniata</taxon>
        <taxon>Vertebrata</taxon>
        <taxon>Euteleostomi</taxon>
        <taxon>Archelosauria</taxon>
        <taxon>Archosauria</taxon>
        <taxon>Dinosauria</taxon>
        <taxon>Saurischia</taxon>
        <taxon>Theropoda</taxon>
        <taxon>Coelurosauria</taxon>
        <taxon>Aves</taxon>
        <taxon>Neognathae</taxon>
        <taxon>Neoaves</taxon>
        <taxon>Charadriiformes</taxon>
        <taxon>Charadriidae</taxon>
        <taxon>Pluvianellus</taxon>
    </lineage>
</organism>
<comment type="caution">
    <text evidence="5">The sequence shown here is derived from an EMBL/GenBank/DDBJ whole genome shotgun (WGS) entry which is preliminary data.</text>
</comment>
<dbReference type="Gene3D" id="2.60.40.10">
    <property type="entry name" value="Immunoglobulins"/>
    <property type="match status" value="1"/>
</dbReference>
<dbReference type="InterPro" id="IPR013106">
    <property type="entry name" value="Ig_V-set"/>
</dbReference>